<organism evidence="4 5">
    <name type="scientific">Ramlibacter pallidus</name>
    <dbReference type="NCBI Taxonomy" id="2780087"/>
    <lineage>
        <taxon>Bacteria</taxon>
        <taxon>Pseudomonadati</taxon>
        <taxon>Pseudomonadota</taxon>
        <taxon>Betaproteobacteria</taxon>
        <taxon>Burkholderiales</taxon>
        <taxon>Comamonadaceae</taxon>
        <taxon>Ramlibacter</taxon>
    </lineage>
</organism>
<comment type="function">
    <text evidence="3">Probably deamidates glutamine residues to glutamate on methyl-accepting chemotaxis receptors (MCPs), playing an important role in chemotaxis.</text>
</comment>
<dbReference type="CDD" id="cd16352">
    <property type="entry name" value="CheD"/>
    <property type="match status" value="1"/>
</dbReference>
<protein>
    <recommendedName>
        <fullName evidence="3">Probable chemoreceptor glutamine deamidase CheD</fullName>
        <ecNumber evidence="3">3.5.1.44</ecNumber>
    </recommendedName>
</protein>
<comment type="similarity">
    <text evidence="3">Belongs to the CheD family.</text>
</comment>
<reference evidence="4 5" key="1">
    <citation type="submission" date="2020-10" db="EMBL/GenBank/DDBJ databases">
        <title>Ramlibacter sp. HM2 16S ribosomal RNA gene Genome sequencing and assembly.</title>
        <authorList>
            <person name="Kang M."/>
        </authorList>
    </citation>
    <scope>NUCLEOTIDE SEQUENCE [LARGE SCALE GENOMIC DNA]</scope>
    <source>
        <strain evidence="4 5">HM2</strain>
    </source>
</reference>
<sequence>MTGTPAPLQYFDREFQVDAIKILPGQYHAARQGAITTVLGSCVSTCLWDPLERIGGMNHFMLPGDTASPGSPWAESARFGVYAMEVLINDMLRMGADRRRMVAKVFGGAQLLAGFDRLDVGAKNSEFVLEFLRVEGIRVVAKDLMDVCPRKVHFFVDSGKVQVKRLSLTPSDPVQKREREYLSRLAGKGGGDVEIFRAPG</sequence>
<name>A0ABR9S5L1_9BURK</name>
<proteinExistence type="inferred from homology"/>
<dbReference type="NCBIfam" id="NF010013">
    <property type="entry name" value="PRK13487.1"/>
    <property type="match status" value="1"/>
</dbReference>
<dbReference type="SUPFAM" id="SSF64438">
    <property type="entry name" value="CNF1/YfiH-like putative cysteine hydrolases"/>
    <property type="match status" value="1"/>
</dbReference>
<dbReference type="Proteomes" id="UP000806285">
    <property type="component" value="Unassembled WGS sequence"/>
</dbReference>
<dbReference type="InterPro" id="IPR038592">
    <property type="entry name" value="CheD-like_sf"/>
</dbReference>
<keyword evidence="1 3" id="KW-0145">Chemotaxis</keyword>
<evidence type="ECO:0000256" key="2">
    <source>
        <dbReference type="ARBA" id="ARBA00022801"/>
    </source>
</evidence>
<gene>
    <name evidence="3 4" type="primary">cheD</name>
    <name evidence="4" type="ORF">IM787_14640</name>
</gene>
<dbReference type="InterPro" id="IPR011324">
    <property type="entry name" value="Cytotoxic_necrot_fac-like_cat"/>
</dbReference>
<evidence type="ECO:0000256" key="3">
    <source>
        <dbReference type="HAMAP-Rule" id="MF_01440"/>
    </source>
</evidence>
<evidence type="ECO:0000256" key="1">
    <source>
        <dbReference type="ARBA" id="ARBA00022500"/>
    </source>
</evidence>
<dbReference type="InterPro" id="IPR005659">
    <property type="entry name" value="Chemorcpt_Glu_NH3ase_CheD"/>
</dbReference>
<dbReference type="HAMAP" id="MF_01440">
    <property type="entry name" value="CheD"/>
    <property type="match status" value="1"/>
</dbReference>
<dbReference type="PANTHER" id="PTHR35147:SF2">
    <property type="entry name" value="CHEMORECEPTOR GLUTAMINE DEAMIDASE CHED-RELATED"/>
    <property type="match status" value="1"/>
</dbReference>
<comment type="caution">
    <text evidence="4">The sequence shown here is derived from an EMBL/GenBank/DDBJ whole genome shotgun (WGS) entry which is preliminary data.</text>
</comment>
<evidence type="ECO:0000313" key="5">
    <source>
        <dbReference type="Proteomes" id="UP000806285"/>
    </source>
</evidence>
<dbReference type="Gene3D" id="3.30.1330.200">
    <property type="match status" value="1"/>
</dbReference>
<keyword evidence="2 3" id="KW-0378">Hydrolase</keyword>
<accession>A0ABR9S5L1</accession>
<dbReference type="EMBL" id="JADDIV010000004">
    <property type="protein sequence ID" value="MBE7368796.1"/>
    <property type="molecule type" value="Genomic_DNA"/>
</dbReference>
<evidence type="ECO:0000313" key="4">
    <source>
        <dbReference type="EMBL" id="MBE7368796.1"/>
    </source>
</evidence>
<dbReference type="EC" id="3.5.1.44" evidence="3"/>
<dbReference type="PANTHER" id="PTHR35147">
    <property type="entry name" value="CHEMORECEPTOR GLUTAMINE DEAMIDASE CHED-RELATED"/>
    <property type="match status" value="1"/>
</dbReference>
<dbReference type="RefSeq" id="WP_193677420.1">
    <property type="nucleotide sequence ID" value="NZ_JADDIV010000004.1"/>
</dbReference>
<comment type="catalytic activity">
    <reaction evidence="3">
        <text>L-glutaminyl-[protein] + H2O = L-glutamyl-[protein] + NH4(+)</text>
        <dbReference type="Rhea" id="RHEA:16441"/>
        <dbReference type="Rhea" id="RHEA-COMP:10207"/>
        <dbReference type="Rhea" id="RHEA-COMP:10208"/>
        <dbReference type="ChEBI" id="CHEBI:15377"/>
        <dbReference type="ChEBI" id="CHEBI:28938"/>
        <dbReference type="ChEBI" id="CHEBI:29973"/>
        <dbReference type="ChEBI" id="CHEBI:30011"/>
        <dbReference type="EC" id="3.5.1.44"/>
    </reaction>
</comment>
<dbReference type="Pfam" id="PF03975">
    <property type="entry name" value="CheD"/>
    <property type="match status" value="1"/>
</dbReference>
<keyword evidence="5" id="KW-1185">Reference proteome</keyword>